<dbReference type="InParanoid" id="A0A1S3JVR4"/>
<feature type="coiled-coil region" evidence="1">
    <location>
        <begin position="534"/>
        <end position="561"/>
    </location>
</feature>
<dbReference type="PANTHER" id="PTHR34830">
    <property type="entry name" value="SIMILAR TO HYPOTHETICAL PROTEIN MGC34837"/>
    <property type="match status" value="1"/>
</dbReference>
<dbReference type="Pfam" id="PF20742">
    <property type="entry name" value="DUF5580_M"/>
    <property type="match status" value="1"/>
</dbReference>
<dbReference type="InterPro" id="IPR002048">
    <property type="entry name" value="EF_hand_dom"/>
</dbReference>
<evidence type="ECO:0000256" key="1">
    <source>
        <dbReference type="SAM" id="Coils"/>
    </source>
</evidence>
<dbReference type="PROSITE" id="PS50222">
    <property type="entry name" value="EF_HAND_2"/>
    <property type="match status" value="1"/>
</dbReference>
<proteinExistence type="predicted"/>
<evidence type="ECO:0000256" key="2">
    <source>
        <dbReference type="SAM" id="MobiDB-lite"/>
    </source>
</evidence>
<dbReference type="KEGG" id="lak:106176510"/>
<organism evidence="4 5">
    <name type="scientific">Lingula anatina</name>
    <name type="common">Brachiopod</name>
    <name type="synonym">Lingula unguis</name>
    <dbReference type="NCBI Taxonomy" id="7574"/>
    <lineage>
        <taxon>Eukaryota</taxon>
        <taxon>Metazoa</taxon>
        <taxon>Spiralia</taxon>
        <taxon>Lophotrochozoa</taxon>
        <taxon>Brachiopoda</taxon>
        <taxon>Linguliformea</taxon>
        <taxon>Lingulata</taxon>
        <taxon>Lingulida</taxon>
        <taxon>Linguloidea</taxon>
        <taxon>Lingulidae</taxon>
        <taxon>Lingula</taxon>
    </lineage>
</organism>
<dbReference type="SUPFAM" id="SSF47473">
    <property type="entry name" value="EF-hand"/>
    <property type="match status" value="1"/>
</dbReference>
<feature type="region of interest" description="Disordered" evidence="2">
    <location>
        <begin position="272"/>
        <end position="319"/>
    </location>
</feature>
<feature type="region of interest" description="Disordered" evidence="2">
    <location>
        <begin position="103"/>
        <end position="122"/>
    </location>
</feature>
<keyword evidence="1" id="KW-0175">Coiled coil</keyword>
<dbReference type="InterPro" id="IPR011992">
    <property type="entry name" value="EF-hand-dom_pair"/>
</dbReference>
<dbReference type="GeneID" id="106176510"/>
<protein>
    <submittedName>
        <fullName evidence="5">Uncharacterized protein LOC106176510 isoform X1</fullName>
    </submittedName>
</protein>
<dbReference type="Proteomes" id="UP000085678">
    <property type="component" value="Unplaced"/>
</dbReference>
<dbReference type="InterPro" id="IPR040774">
    <property type="entry name" value="DUF5580"/>
</dbReference>
<sequence length="640" mass="73215">MPKLGRRSDIPDVQYAISKNVTTTNAPFGTTDSPNVRVKIVGGKTVMVLDDTGKTSPKSGSALAPITEKPNHFDPKVLTNADRNTSQWGFSSAQKDIHNSHFHKVSQGRGPLNPHTILPPIHNSQHFRSESTQTDVEEGTQTDFDDNNDKDMFQKHLGYGGNMPSHAVRLTKQEELTLLNQINEGLGRYDPQLMRDLYLELTGYDKHLTGWILFEDLQHSLSKMQAYSKAKVYLPPQTVRLAASLFVSPDHPGQVNYEKFLSYIGSATKDYRSQLQSGQPKTEPPKKVSNVSPQTYHKGDGRVAYSDKLNSPRSVAETSPNVDQRITYYRYPGTQPTSEGNSPREPDWVYEDNAKLLRIIEDTFLQSKDEIDLEKMRSLFAKADRERRGTLSRDQIKDICVYSSLPLQGSILDRVVDKCKGMHGQYHWEQFLEYLERVQPLHTGLPIPDSKKPLEYAKQILEPTESWPRKPTESPVQVSPRGIDPGRGAYGAPSTSGQQMKYNTVDPNDQMHLRHSRMDKLDHLDSRFKEQTRSDSIEHQLKELEDNYQYARRRLEEERRHETEPWFQRFMKLANALYESDTDHSGALPEDEVERLCNMYNDAYYLDIPENEIRKAVRHSSSDRGLVYIDPLLQKLGLQK</sequence>
<reference evidence="5" key="1">
    <citation type="submission" date="2025-08" db="UniProtKB">
        <authorList>
            <consortium name="RefSeq"/>
        </authorList>
    </citation>
    <scope>IDENTIFICATION</scope>
    <source>
        <tissue evidence="5">Gonads</tissue>
    </source>
</reference>
<feature type="compositionally biased region" description="Acidic residues" evidence="2">
    <location>
        <begin position="135"/>
        <end position="146"/>
    </location>
</feature>
<feature type="region of interest" description="Disordered" evidence="2">
    <location>
        <begin position="127"/>
        <end position="150"/>
    </location>
</feature>
<feature type="compositionally biased region" description="Polar residues" evidence="2">
    <location>
        <begin position="308"/>
        <end position="319"/>
    </location>
</feature>
<evidence type="ECO:0000259" key="3">
    <source>
        <dbReference type="PROSITE" id="PS50222"/>
    </source>
</evidence>
<keyword evidence="4" id="KW-1185">Reference proteome</keyword>
<feature type="region of interest" description="Disordered" evidence="2">
    <location>
        <begin position="461"/>
        <end position="505"/>
    </location>
</feature>
<feature type="domain" description="EF-hand" evidence="3">
    <location>
        <begin position="371"/>
        <end position="406"/>
    </location>
</feature>
<accession>A0A1S3JVR4</accession>
<name>A0A1S3JVR4_LINAN</name>
<feature type="region of interest" description="Disordered" evidence="2">
    <location>
        <begin position="51"/>
        <end position="74"/>
    </location>
</feature>
<dbReference type="InterPro" id="IPR049246">
    <property type="entry name" value="DUF5580_M"/>
</dbReference>
<dbReference type="Pfam" id="PF20743">
    <property type="entry name" value="DUF5580_C"/>
    <property type="match status" value="1"/>
</dbReference>
<dbReference type="GO" id="GO:0005509">
    <property type="term" value="F:calcium ion binding"/>
    <property type="evidence" value="ECO:0007669"/>
    <property type="project" value="InterPro"/>
</dbReference>
<dbReference type="OrthoDB" id="9989690at2759"/>
<dbReference type="PANTHER" id="PTHR34830:SF1">
    <property type="entry name" value="GENE 12695-RELATED"/>
    <property type="match status" value="1"/>
</dbReference>
<feature type="compositionally biased region" description="Polar residues" evidence="2">
    <location>
        <begin position="493"/>
        <end position="505"/>
    </location>
</feature>
<dbReference type="RefSeq" id="XP_013414387.1">
    <property type="nucleotide sequence ID" value="XM_013558933.1"/>
</dbReference>
<dbReference type="AlphaFoldDB" id="A0A1S3JVR4"/>
<evidence type="ECO:0000313" key="5">
    <source>
        <dbReference type="RefSeq" id="XP_013414387.1"/>
    </source>
</evidence>
<dbReference type="InterPro" id="IPR049247">
    <property type="entry name" value="DUF5580_C"/>
</dbReference>
<evidence type="ECO:0000313" key="4">
    <source>
        <dbReference type="Proteomes" id="UP000085678"/>
    </source>
</evidence>
<gene>
    <name evidence="5" type="primary">LOC106176510</name>
</gene>